<dbReference type="Pfam" id="PF07992">
    <property type="entry name" value="Pyr_redox_2"/>
    <property type="match status" value="1"/>
</dbReference>
<dbReference type="InterPro" id="IPR029063">
    <property type="entry name" value="SAM-dependent_MTases_sf"/>
</dbReference>
<organism evidence="11 12">
    <name type="scientific">Micractinium conductrix</name>
    <dbReference type="NCBI Taxonomy" id="554055"/>
    <lineage>
        <taxon>Eukaryota</taxon>
        <taxon>Viridiplantae</taxon>
        <taxon>Chlorophyta</taxon>
        <taxon>core chlorophytes</taxon>
        <taxon>Trebouxiophyceae</taxon>
        <taxon>Chlorellales</taxon>
        <taxon>Chlorellaceae</taxon>
        <taxon>Chlorella clade</taxon>
        <taxon>Micractinium</taxon>
    </lineage>
</organism>
<comment type="cofactor">
    <cofactor evidence="1">
        <name>FAD</name>
        <dbReference type="ChEBI" id="CHEBI:57692"/>
    </cofactor>
</comment>
<dbReference type="PANTHER" id="PTHR48467">
    <property type="entry name" value="GLUTAMATE SYNTHASE 1 [NADH], CHLOROPLASTIC-LIKE"/>
    <property type="match status" value="1"/>
</dbReference>
<keyword evidence="3" id="KW-0274">FAD</keyword>
<evidence type="ECO:0000256" key="3">
    <source>
        <dbReference type="ARBA" id="ARBA00022827"/>
    </source>
</evidence>
<gene>
    <name evidence="11" type="ORF">C2E20_3116</name>
</gene>
<feature type="domain" description="O-methyltransferase C-terminal" evidence="8">
    <location>
        <begin position="702"/>
        <end position="762"/>
    </location>
</feature>
<feature type="domain" description="SET" evidence="7">
    <location>
        <begin position="82"/>
        <end position="286"/>
    </location>
</feature>
<evidence type="ECO:0000256" key="5">
    <source>
        <dbReference type="ARBA" id="ARBA00023002"/>
    </source>
</evidence>
<dbReference type="OrthoDB" id="333024at2759"/>
<dbReference type="Pfam" id="PF09273">
    <property type="entry name" value="Rubis-subs-bind"/>
    <property type="match status" value="1"/>
</dbReference>
<evidence type="ECO:0000259" key="8">
    <source>
        <dbReference type="Pfam" id="PF00891"/>
    </source>
</evidence>
<evidence type="ECO:0000259" key="9">
    <source>
        <dbReference type="Pfam" id="PF07992"/>
    </source>
</evidence>
<dbReference type="InterPro" id="IPR001077">
    <property type="entry name" value="COMT_C"/>
</dbReference>
<keyword evidence="2" id="KW-0285">Flavoprotein</keyword>
<dbReference type="InterPro" id="IPR015353">
    <property type="entry name" value="Rubisco_LSMT_subst-bd"/>
</dbReference>
<evidence type="ECO:0000256" key="6">
    <source>
        <dbReference type="SAM" id="MobiDB-lite"/>
    </source>
</evidence>
<dbReference type="InterPro" id="IPR036188">
    <property type="entry name" value="FAD/NAD-bd_sf"/>
</dbReference>
<evidence type="ECO:0000259" key="10">
    <source>
        <dbReference type="Pfam" id="PF09273"/>
    </source>
</evidence>
<dbReference type="Proteomes" id="UP000239649">
    <property type="component" value="Unassembled WGS sequence"/>
</dbReference>
<keyword evidence="5" id="KW-0560">Oxidoreductase</keyword>
<dbReference type="STRING" id="554055.A0A2P6VHS1"/>
<evidence type="ECO:0000313" key="12">
    <source>
        <dbReference type="Proteomes" id="UP000239649"/>
    </source>
</evidence>
<feature type="domain" description="FAD/NAD(P)-binding" evidence="9">
    <location>
        <begin position="830"/>
        <end position="1058"/>
    </location>
</feature>
<dbReference type="SUPFAM" id="SSF82199">
    <property type="entry name" value="SET domain"/>
    <property type="match status" value="1"/>
</dbReference>
<dbReference type="EMBL" id="LHPF02000006">
    <property type="protein sequence ID" value="PSC73632.1"/>
    <property type="molecule type" value="Genomic_DNA"/>
</dbReference>
<dbReference type="InterPro" id="IPR023753">
    <property type="entry name" value="FAD/NAD-binding_dom"/>
</dbReference>
<evidence type="ECO:0000256" key="2">
    <source>
        <dbReference type="ARBA" id="ARBA00022630"/>
    </source>
</evidence>
<evidence type="ECO:0000256" key="4">
    <source>
        <dbReference type="ARBA" id="ARBA00022857"/>
    </source>
</evidence>
<dbReference type="Gene3D" id="3.90.1410.10">
    <property type="entry name" value="set domain protein methyltransferase, domain 1"/>
    <property type="match status" value="1"/>
</dbReference>
<dbReference type="Gene3D" id="3.40.50.150">
    <property type="entry name" value="Vaccinia Virus protein VP39"/>
    <property type="match status" value="3"/>
</dbReference>
<dbReference type="PRINTS" id="PR00419">
    <property type="entry name" value="ADXRDTASE"/>
</dbReference>
<dbReference type="Gene3D" id="3.50.50.60">
    <property type="entry name" value="FAD/NAD(P)-binding domain"/>
    <property type="match status" value="1"/>
</dbReference>
<accession>A0A2P6VHS1</accession>
<evidence type="ECO:0000256" key="1">
    <source>
        <dbReference type="ARBA" id="ARBA00001974"/>
    </source>
</evidence>
<dbReference type="CDD" id="cd10527">
    <property type="entry name" value="SET_LSMT"/>
    <property type="match status" value="1"/>
</dbReference>
<dbReference type="SUPFAM" id="SSF51971">
    <property type="entry name" value="Nucleotide-binding domain"/>
    <property type="match status" value="1"/>
</dbReference>
<dbReference type="SUPFAM" id="SSF81822">
    <property type="entry name" value="RuBisCo LSMT C-terminal, substrate-binding domain"/>
    <property type="match status" value="1"/>
</dbReference>
<dbReference type="InterPro" id="IPR001214">
    <property type="entry name" value="SET_dom"/>
</dbReference>
<dbReference type="SUPFAM" id="SSF53335">
    <property type="entry name" value="S-adenosyl-L-methionine-dependent methyltransferases"/>
    <property type="match status" value="1"/>
</dbReference>
<reference evidence="11 12" key="1">
    <citation type="journal article" date="2018" name="Plant J.">
        <title>Genome sequences of Chlorella sorokiniana UTEX 1602 and Micractinium conductrix SAG 241.80: implications to maltose excretion by a green alga.</title>
        <authorList>
            <person name="Arriola M.B."/>
            <person name="Velmurugan N."/>
            <person name="Zhang Y."/>
            <person name="Plunkett M.H."/>
            <person name="Hondzo H."/>
            <person name="Barney B.M."/>
        </authorList>
    </citation>
    <scope>NUCLEOTIDE SEQUENCE [LARGE SCALE GENOMIC DNA]</scope>
    <source>
        <strain evidence="11 12">SAG 241.80</strain>
    </source>
</reference>
<dbReference type="Gene3D" id="3.90.1420.10">
    <property type="entry name" value="Rubisco LSMT, substrate-binding domain"/>
    <property type="match status" value="1"/>
</dbReference>
<dbReference type="GO" id="GO:0008171">
    <property type="term" value="F:O-methyltransferase activity"/>
    <property type="evidence" value="ECO:0007669"/>
    <property type="project" value="InterPro"/>
</dbReference>
<proteinExistence type="predicted"/>
<dbReference type="Gene3D" id="3.40.50.720">
    <property type="entry name" value="NAD(P)-binding Rossmann-like Domain"/>
    <property type="match status" value="1"/>
</dbReference>
<dbReference type="Pfam" id="PF00891">
    <property type="entry name" value="Methyltransf_2"/>
    <property type="match status" value="1"/>
</dbReference>
<comment type="caution">
    <text evidence="11">The sequence shown here is derived from an EMBL/GenBank/DDBJ whole genome shotgun (WGS) entry which is preliminary data.</text>
</comment>
<dbReference type="InterPro" id="IPR036388">
    <property type="entry name" value="WH-like_DNA-bd_sf"/>
</dbReference>
<dbReference type="GO" id="GO:0016491">
    <property type="term" value="F:oxidoreductase activity"/>
    <property type="evidence" value="ECO:0007669"/>
    <property type="project" value="UniProtKB-KW"/>
</dbReference>
<feature type="region of interest" description="Disordered" evidence="6">
    <location>
        <begin position="37"/>
        <end position="56"/>
    </location>
</feature>
<dbReference type="Gene3D" id="1.10.10.10">
    <property type="entry name" value="Winged helix-like DNA-binding domain superfamily/Winged helix DNA-binding domain"/>
    <property type="match status" value="1"/>
</dbReference>
<protein>
    <submittedName>
        <fullName evidence="11">NADPH:adrenodoxin mitochondrial isoform X1</fullName>
    </submittedName>
</protein>
<keyword evidence="12" id="KW-1185">Reference proteome</keyword>
<dbReference type="Pfam" id="PF00856">
    <property type="entry name" value="SET"/>
    <property type="match status" value="1"/>
</dbReference>
<evidence type="ECO:0000313" key="11">
    <source>
        <dbReference type="EMBL" id="PSC73632.1"/>
    </source>
</evidence>
<dbReference type="InterPro" id="IPR055275">
    <property type="entry name" value="Ferredox_Rdtase"/>
</dbReference>
<dbReference type="PANTHER" id="PTHR48467:SF1">
    <property type="entry name" value="GLUTAMATE SYNTHASE 1 [NADH], CHLOROPLASTIC-LIKE"/>
    <property type="match status" value="1"/>
</dbReference>
<feature type="domain" description="Rubisco LSMT substrate-binding" evidence="10">
    <location>
        <begin position="394"/>
        <end position="510"/>
    </location>
</feature>
<dbReference type="InterPro" id="IPR046341">
    <property type="entry name" value="SET_dom_sf"/>
</dbReference>
<name>A0A2P6VHS1_9CHLO</name>
<evidence type="ECO:0000259" key="7">
    <source>
        <dbReference type="Pfam" id="PF00856"/>
    </source>
</evidence>
<dbReference type="InterPro" id="IPR036464">
    <property type="entry name" value="Rubisco_LSMT_subst-bd_sf"/>
</dbReference>
<sequence length="1282" mass="134032">MQTTVGARYAVRNVSPNRMVRLFMSCNAPQLAARGAPAASASSSADDDDASPPPTVASELRRWVEAAGGSAAGVSIQRGADGYGLVAAADCAGGATLVTLPQRCHLTYDGSTDPRLLALIERVPAELWGAKLALAVVQHRLLGAASPYAPYVAALPLGVQGLPMFFNGEALGALQYPPVTEQVKKRCRWLLGFAKEALAPVSGGEADPFEGADVDANALGWALAVVTSRAFRTRGPDKPAAMLPLIDMANHSFSPNAKIAPGPGGSMHMVALRQLQAGEPVLISYGQLANDFLLLDYGFIVAGNPHDTVQLRWDRGLIEAAKAVAGVGSAGDDGSDAPPPLAPWQQRELAALGLEGPAANTEVTLRRAAAAAAPADEVSGDGCSSGGGGGGGKAAALGGQVVDPRLLAGVRVLCAPNPSALGGRGGAALGEWNAALAPPVAELAALRTLTGLCAIALSQFTGSLEDDTALLSGGGGGAGAQQAQQQAQQAALSEDGQLAVRFRMEKKRLLLDALASISERIKELAPAAAATAGGAAGGKPASGCGGKAAAGGKGKLAAAVGAKSDGLSRTLRFLCLLGIFEERAAGVFANNEASEQLLQKRDSMRDVVLHMGPESYGAFTHMSDALSVDSREIAFQRYSGGPAYWAWLERPEQAEVAARFDRAMQAYSAAGLPAVLELTSSASKLPCLARLDNRPTADPLCNCCSPAVIEEATKRWAEAYADLEGRCQLASGDFFESVPAADVYFLKHILHDWNDEESVKMMVMVDGKDRSVGEWRALLADGGWELDAVHPLATGQSIVVAKAVLGGALLARAAPGARTFAAAADVPLQFCVVGSGPAGFYTADKLLKKFGDARVDIVEALPTPFGLVRSGVAPDHADTKNVINQFTQLAASEPRLSFLGNVRVGRDLSLQELRSHYNAVVLAYGAESDRRLGVPGEDLPGVFSAREFVWWYNGHPEYRDLPLSLAHTRSVAIAGLGNVAVDCARVLLKAADDIATTDICSHAVKQLHNSAVKEVHLLGRRGPAQAAFTPKELRELLSLKGVQIKMDPSTFELSEASEAELKATRMRKRVYDLLSKALAERQEGDKTLHIHFLRSPAEVVGAERHASGVVLEKTALEPVEGGGEQKARGTGQFETIPADLVLKSIGFKSVGIPGVAFDARKGVVPNKLGQVYTEEGSAFEPGLYVCGWLKRGPSGIIGTNLVDAEQTVDTMVQTKDSFPAAAAQPPGGPGLRQLLADRGVQVVSFADWQRVDAEEVRRGAAAGKPRDKLTSVDEMLQIAAAA</sequence>
<keyword evidence="4" id="KW-0521">NADP</keyword>